<dbReference type="EMBL" id="JXXN02001143">
    <property type="protein sequence ID" value="THD25436.1"/>
    <property type="molecule type" value="Genomic_DNA"/>
</dbReference>
<sequence length="262" mass="29389">MSNVLANDSQSYWKTVTDADVKGPKAKIILALKYTDGGDTCEKNGMKMENFFKMALYDALANSGLQALVRVKCIISIGEPDNRFHLMQLGVSPQIFSDYQLLNSDTESAIEASMKTYMDKHSYKFRVLSAIGATKKNEIGVQMTGPVNCGVGSDWNNGLIWDHQGSLTKQMSETNTNLQDALSILEPNLEKPIVSKIVYIRPVENKIHMKFIAHLQAHRDDIDDLAKQKNILKSLNEVLKCEGKKVTGTRVTMWNGKWKPIY</sequence>
<keyword evidence="3" id="KW-1185">Reference proteome</keyword>
<gene>
    <name evidence="2" type="ORF">D915_003385</name>
</gene>
<dbReference type="AlphaFoldDB" id="A0A4E0RD85"/>
<proteinExistence type="predicted"/>
<evidence type="ECO:0000256" key="1">
    <source>
        <dbReference type="SAM" id="Coils"/>
    </source>
</evidence>
<evidence type="ECO:0000313" key="3">
    <source>
        <dbReference type="Proteomes" id="UP000230066"/>
    </source>
</evidence>
<accession>A0A4E0RD85</accession>
<dbReference type="Proteomes" id="UP000230066">
    <property type="component" value="Unassembled WGS sequence"/>
</dbReference>
<reference evidence="2" key="1">
    <citation type="submission" date="2019-03" db="EMBL/GenBank/DDBJ databases">
        <title>Improved annotation for the trematode Fasciola hepatica.</title>
        <authorList>
            <person name="Choi Y.-J."/>
            <person name="Martin J."/>
            <person name="Mitreva M."/>
        </authorList>
    </citation>
    <scope>NUCLEOTIDE SEQUENCE [LARGE SCALE GENOMIC DNA]</scope>
</reference>
<protein>
    <submittedName>
        <fullName evidence="2">Uncharacterized protein</fullName>
    </submittedName>
</protein>
<name>A0A4E0RD85_FASHE</name>
<feature type="coiled-coil region" evidence="1">
    <location>
        <begin position="215"/>
        <end position="242"/>
    </location>
</feature>
<evidence type="ECO:0000313" key="2">
    <source>
        <dbReference type="EMBL" id="THD25436.1"/>
    </source>
</evidence>
<keyword evidence="1" id="KW-0175">Coiled coil</keyword>
<organism evidence="2 3">
    <name type="scientific">Fasciola hepatica</name>
    <name type="common">Liver fluke</name>
    <dbReference type="NCBI Taxonomy" id="6192"/>
    <lineage>
        <taxon>Eukaryota</taxon>
        <taxon>Metazoa</taxon>
        <taxon>Spiralia</taxon>
        <taxon>Lophotrochozoa</taxon>
        <taxon>Platyhelminthes</taxon>
        <taxon>Trematoda</taxon>
        <taxon>Digenea</taxon>
        <taxon>Plagiorchiida</taxon>
        <taxon>Echinostomata</taxon>
        <taxon>Echinostomatoidea</taxon>
        <taxon>Fasciolidae</taxon>
        <taxon>Fasciola</taxon>
    </lineage>
</organism>
<comment type="caution">
    <text evidence="2">The sequence shown here is derived from an EMBL/GenBank/DDBJ whole genome shotgun (WGS) entry which is preliminary data.</text>
</comment>